<gene>
    <name evidence="1" type="ORF">DC077_03810</name>
    <name evidence="2" type="ORF">DC078_01440</name>
</gene>
<evidence type="ECO:0000313" key="3">
    <source>
        <dbReference type="Proteomes" id="UP000245059"/>
    </source>
</evidence>
<evidence type="ECO:0000313" key="4">
    <source>
        <dbReference type="Proteomes" id="UP000245217"/>
    </source>
</evidence>
<reference evidence="3 4" key="2">
    <citation type="submission" date="2018-05" db="EMBL/GenBank/DDBJ databases">
        <title>Ignatzschineria dubaiensis sp. nov., isolated from necrotic foot tissues of dromedaries (Camelus dromedarius) and associated maggots in Dubai, United Arab Emirates.</title>
        <authorList>
            <person name="Tsang C.C."/>
            <person name="Tang J.Y.M."/>
            <person name="Fong J.Y.H."/>
            <person name="Kinne J."/>
            <person name="Lee H.H."/>
            <person name="Joseph M."/>
            <person name="Jose S."/>
            <person name="Schuster R.K."/>
            <person name="Tang Y."/>
            <person name="Sivakumar S."/>
            <person name="Chen J.H.K."/>
            <person name="Teng J.L.L."/>
            <person name="Lau S.K.P."/>
            <person name="Wernery U."/>
            <person name="Woo P.C.Y."/>
        </authorList>
    </citation>
    <scope>NUCLEOTIDE SEQUENCE [LARGE SCALE GENOMIC DNA]</scope>
    <source>
        <strain evidence="3">UAE-HKU57</strain>
        <strain evidence="4">UAE-HKU58</strain>
    </source>
</reference>
<proteinExistence type="predicted"/>
<dbReference type="Proteomes" id="UP000245217">
    <property type="component" value="Unassembled WGS sequence"/>
</dbReference>
<keyword evidence="4" id="KW-1185">Reference proteome</keyword>
<name>A0A2U2ARR7_9GAMM</name>
<reference evidence="1" key="1">
    <citation type="journal article" date="2018" name="Genome Announc.">
        <title>Ignatzschineria cameli sp. nov., isolated from necrotic foot tissue of dromedaries (Camelus dromedarius) and associated maggots (Wohlfahrtia species) in Dubai.</title>
        <authorList>
            <person name="Tsang C.C."/>
            <person name="Tang J.Y."/>
            <person name="Fong J.Y."/>
            <person name="Kinne J."/>
            <person name="Lee H.H."/>
            <person name="Joseph M."/>
            <person name="Jose S."/>
            <person name="Schuster R.K."/>
            <person name="Tang Y."/>
            <person name="Sivakumar S."/>
            <person name="Chen J.H."/>
            <person name="Teng J.L."/>
            <person name="Lau S.K."/>
            <person name="Wernery U."/>
            <person name="Woo P.C."/>
        </authorList>
    </citation>
    <scope>NUCLEOTIDE SEQUENCE</scope>
    <source>
        <strain evidence="1">UAE-HKU57</strain>
        <strain evidence="2">UAE-HKU58</strain>
    </source>
</reference>
<dbReference type="OrthoDB" id="9766796at2"/>
<organism evidence="1 3">
    <name type="scientific">Ignatzschineria cameli</name>
    <dbReference type="NCBI Taxonomy" id="2182793"/>
    <lineage>
        <taxon>Bacteria</taxon>
        <taxon>Pseudomonadati</taxon>
        <taxon>Pseudomonadota</taxon>
        <taxon>Gammaproteobacteria</taxon>
        <taxon>Cardiobacteriales</taxon>
        <taxon>Ignatzschineriaceae</taxon>
        <taxon>Ignatzschineria</taxon>
    </lineage>
</organism>
<dbReference type="RefSeq" id="WP_109200830.1">
    <property type="nucleotide sequence ID" value="NZ_QEWS01000001.1"/>
</dbReference>
<sequence>MRREQGSILLAMLILFALCGLYLSSSIIALQLKNFQIQRWRVSLEEREAQTQLFLQNREDVEWRSALRSVSRDDCRLFDRRDLQDKSGFQIQKFKTGCGFGMDRMIYRLSLRNEGEKSQYRSVLYQYHFLSQAPTLLLKPRLKVERQKGYWELQVESGEVQFITRLEDRLLIEKGIDLTHENLQNFTVIPLEGAAGEDDMFFILQGGRYLWSLSKGREPSLIFQLFPKELFLAAIFDIKRQHLSLLVAENSSFKSESLGIYSFVIEGERYQRDYRRLVDDHLLTYQGISNRDNFFVEKINRHYLILRGKLRRNLGGEVREMLMGVRWNGEPLWGDHLFWERSAAECGFQQMDYEPIPGWKIGCQRKTPTKPLYLY</sequence>
<comment type="caution">
    <text evidence="1">The sequence shown here is derived from an EMBL/GenBank/DDBJ whole genome shotgun (WGS) entry which is preliminary data.</text>
</comment>
<dbReference type="Proteomes" id="UP000245059">
    <property type="component" value="Unassembled WGS sequence"/>
</dbReference>
<dbReference type="EMBL" id="QEWV01000001">
    <property type="protein sequence ID" value="PWD94233.1"/>
    <property type="molecule type" value="Genomic_DNA"/>
</dbReference>
<evidence type="ECO:0000313" key="1">
    <source>
        <dbReference type="EMBL" id="PWD86950.1"/>
    </source>
</evidence>
<accession>A0A2U2ARR7</accession>
<protein>
    <submittedName>
        <fullName evidence="1">Uncharacterized protein</fullName>
    </submittedName>
</protein>
<evidence type="ECO:0000313" key="2">
    <source>
        <dbReference type="EMBL" id="PWD94233.1"/>
    </source>
</evidence>
<dbReference type="AlphaFoldDB" id="A0A2U2ARR7"/>
<dbReference type="EMBL" id="QEWW01000002">
    <property type="protein sequence ID" value="PWD86950.1"/>
    <property type="molecule type" value="Genomic_DNA"/>
</dbReference>